<keyword evidence="1" id="KW-1133">Transmembrane helix</keyword>
<organism evidence="2 3">
    <name type="scientific">Symbiodinium microadriaticum</name>
    <name type="common">Dinoflagellate</name>
    <name type="synonym">Zooxanthella microadriatica</name>
    <dbReference type="NCBI Taxonomy" id="2951"/>
    <lineage>
        <taxon>Eukaryota</taxon>
        <taxon>Sar</taxon>
        <taxon>Alveolata</taxon>
        <taxon>Dinophyceae</taxon>
        <taxon>Suessiales</taxon>
        <taxon>Symbiodiniaceae</taxon>
        <taxon>Symbiodinium</taxon>
    </lineage>
</organism>
<sequence length="254" mass="29086">MLIGEYPFEDEWTEGWLQKIWYILYTFLLFLVSLNILLAIIVESFLRVKQETEGRLEVKSLVVDLLSLPVLASSPRAPKDRAADLLRYYHWLLGNVVLDEKGREYEARAFSLNFDMRSFLRSAFRRRIAKRKVEKLRKLPVLDQGMEEFVDTMYGLRQRPIDQSFHAHVPGTGWTGKELASTQLDPGREDLRNSPGNVIWSRDCKQVMQGQVSPSLICRTAGRRIYGSADTDENTWTGLVTAEDEGSGSGIAKR</sequence>
<name>A0A1Q9CUP5_SYMMI</name>
<proteinExistence type="predicted"/>
<comment type="caution">
    <text evidence="2">The sequence shown here is derived from an EMBL/GenBank/DDBJ whole genome shotgun (WGS) entry which is preliminary data.</text>
</comment>
<dbReference type="AlphaFoldDB" id="A0A1Q9CUP5"/>
<evidence type="ECO:0000313" key="2">
    <source>
        <dbReference type="EMBL" id="OLP86652.1"/>
    </source>
</evidence>
<accession>A0A1Q9CUP5</accession>
<feature type="transmembrane region" description="Helical" evidence="1">
    <location>
        <begin position="20"/>
        <end position="42"/>
    </location>
</feature>
<evidence type="ECO:0000313" key="3">
    <source>
        <dbReference type="Proteomes" id="UP000186817"/>
    </source>
</evidence>
<reference evidence="2 3" key="1">
    <citation type="submission" date="2016-02" db="EMBL/GenBank/DDBJ databases">
        <title>Genome analysis of coral dinoflagellate symbionts highlights evolutionary adaptations to a symbiotic lifestyle.</title>
        <authorList>
            <person name="Aranda M."/>
            <person name="Li Y."/>
            <person name="Liew Y.J."/>
            <person name="Baumgarten S."/>
            <person name="Simakov O."/>
            <person name="Wilson M."/>
            <person name="Piel J."/>
            <person name="Ashoor H."/>
            <person name="Bougouffa S."/>
            <person name="Bajic V.B."/>
            <person name="Ryu T."/>
            <person name="Ravasi T."/>
            <person name="Bayer T."/>
            <person name="Micklem G."/>
            <person name="Kim H."/>
            <person name="Bhak J."/>
            <person name="Lajeunesse T.C."/>
            <person name="Voolstra C.R."/>
        </authorList>
    </citation>
    <scope>NUCLEOTIDE SEQUENCE [LARGE SCALE GENOMIC DNA]</scope>
    <source>
        <strain evidence="2 3">CCMP2467</strain>
    </source>
</reference>
<keyword evidence="1" id="KW-0812">Transmembrane</keyword>
<evidence type="ECO:0000256" key="1">
    <source>
        <dbReference type="SAM" id="Phobius"/>
    </source>
</evidence>
<keyword evidence="3" id="KW-1185">Reference proteome</keyword>
<dbReference type="EMBL" id="LSRX01000905">
    <property type="protein sequence ID" value="OLP86652.1"/>
    <property type="molecule type" value="Genomic_DNA"/>
</dbReference>
<dbReference type="Proteomes" id="UP000186817">
    <property type="component" value="Unassembled WGS sequence"/>
</dbReference>
<keyword evidence="1" id="KW-0472">Membrane</keyword>
<protein>
    <submittedName>
        <fullName evidence="2">Uncharacterized protein</fullName>
    </submittedName>
</protein>
<gene>
    <name evidence="2" type="ORF">AK812_SmicGene32207</name>
</gene>